<dbReference type="PANTHER" id="PTHR14969:SF62">
    <property type="entry name" value="DECAPRENYLPHOSPHORYL-5-PHOSPHORIBOSE PHOSPHATASE RV3807C-RELATED"/>
    <property type="match status" value="1"/>
</dbReference>
<keyword evidence="2" id="KW-1003">Cell membrane</keyword>
<name>A0A1W1CGE1_9ZZZZ</name>
<dbReference type="InterPro" id="IPR000326">
    <property type="entry name" value="PAP2/HPO"/>
</dbReference>
<dbReference type="EMBL" id="FPHF01000080">
    <property type="protein sequence ID" value="SFV64787.1"/>
    <property type="molecule type" value="Genomic_DNA"/>
</dbReference>
<dbReference type="SMART" id="SM00014">
    <property type="entry name" value="acidPPc"/>
    <property type="match status" value="1"/>
</dbReference>
<keyword evidence="5 7" id="KW-1133">Transmembrane helix</keyword>
<feature type="transmembrane region" description="Helical" evidence="7">
    <location>
        <begin position="173"/>
        <end position="190"/>
    </location>
</feature>
<feature type="transmembrane region" description="Helical" evidence="7">
    <location>
        <begin position="83"/>
        <end position="102"/>
    </location>
</feature>
<evidence type="ECO:0000313" key="9">
    <source>
        <dbReference type="EMBL" id="SFV64787.1"/>
    </source>
</evidence>
<dbReference type="Gene3D" id="1.20.144.10">
    <property type="entry name" value="Phosphatidic acid phosphatase type 2/haloperoxidase"/>
    <property type="match status" value="1"/>
</dbReference>
<reference evidence="9" key="1">
    <citation type="submission" date="2016-10" db="EMBL/GenBank/DDBJ databases">
        <authorList>
            <person name="de Groot N.N."/>
        </authorList>
    </citation>
    <scope>NUCLEOTIDE SEQUENCE</scope>
</reference>
<evidence type="ECO:0000256" key="3">
    <source>
        <dbReference type="ARBA" id="ARBA00022692"/>
    </source>
</evidence>
<comment type="subcellular location">
    <subcellularLocation>
        <location evidence="1">Cell membrane</location>
        <topology evidence="1">Multi-pass membrane protein</topology>
    </subcellularLocation>
</comment>
<keyword evidence="3 7" id="KW-0812">Transmembrane</keyword>
<evidence type="ECO:0000256" key="5">
    <source>
        <dbReference type="ARBA" id="ARBA00022989"/>
    </source>
</evidence>
<evidence type="ECO:0000256" key="6">
    <source>
        <dbReference type="ARBA" id="ARBA00023136"/>
    </source>
</evidence>
<gene>
    <name evidence="9" type="ORF">MNB_SM-4-11</name>
</gene>
<keyword evidence="6 7" id="KW-0472">Membrane</keyword>
<dbReference type="GO" id="GO:0005886">
    <property type="term" value="C:plasma membrane"/>
    <property type="evidence" value="ECO:0007669"/>
    <property type="project" value="UniProtKB-SubCell"/>
</dbReference>
<dbReference type="SUPFAM" id="SSF48317">
    <property type="entry name" value="Acid phosphatase/Vanadium-dependent haloperoxidase"/>
    <property type="match status" value="1"/>
</dbReference>
<sequence length="224" mass="26099">MIFSKLQFTLFITLTLLLIVLSYFYLDKNISLYFIEHADTYKAYGKEVSKLGESHWYIGIALIGIFYYKFIKINELYKQRFLFLLYANLFSGIISIVTKILIGRFRPWKLENGEDGFGFLISQNPDFSFLQNLKYQVDMLVQNSTHYSSFPSGHTTTSLTVFTFMMILFPKQYYLWITITLLGVSARILANDHFVSDVLAGILLGTISTLFIYSKMKEKIEKTY</sequence>
<feature type="domain" description="Phosphatidic acid phosphatase type 2/haloperoxidase" evidence="8">
    <location>
        <begin position="81"/>
        <end position="213"/>
    </location>
</feature>
<proteinExistence type="predicted"/>
<dbReference type="InterPro" id="IPR036938">
    <property type="entry name" value="PAP2/HPO_sf"/>
</dbReference>
<dbReference type="Pfam" id="PF01569">
    <property type="entry name" value="PAP2"/>
    <property type="match status" value="1"/>
</dbReference>
<keyword evidence="4" id="KW-0378">Hydrolase</keyword>
<dbReference type="GO" id="GO:0016787">
    <property type="term" value="F:hydrolase activity"/>
    <property type="evidence" value="ECO:0007669"/>
    <property type="project" value="UniProtKB-KW"/>
</dbReference>
<feature type="transmembrane region" description="Helical" evidence="7">
    <location>
        <begin position="6"/>
        <end position="26"/>
    </location>
</feature>
<feature type="transmembrane region" description="Helical" evidence="7">
    <location>
        <begin position="196"/>
        <end position="214"/>
    </location>
</feature>
<evidence type="ECO:0000256" key="4">
    <source>
        <dbReference type="ARBA" id="ARBA00022801"/>
    </source>
</evidence>
<evidence type="ECO:0000256" key="7">
    <source>
        <dbReference type="SAM" id="Phobius"/>
    </source>
</evidence>
<accession>A0A1W1CGE1</accession>
<organism evidence="9">
    <name type="scientific">hydrothermal vent metagenome</name>
    <dbReference type="NCBI Taxonomy" id="652676"/>
    <lineage>
        <taxon>unclassified sequences</taxon>
        <taxon>metagenomes</taxon>
        <taxon>ecological metagenomes</taxon>
    </lineage>
</organism>
<dbReference type="PANTHER" id="PTHR14969">
    <property type="entry name" value="SPHINGOSINE-1-PHOSPHATE PHOSPHOHYDROLASE"/>
    <property type="match status" value="1"/>
</dbReference>
<protein>
    <submittedName>
        <fullName evidence="9">Phosphoesterase, PA-phosphatase related</fullName>
    </submittedName>
</protein>
<feature type="transmembrane region" description="Helical" evidence="7">
    <location>
        <begin position="54"/>
        <end position="71"/>
    </location>
</feature>
<evidence type="ECO:0000259" key="8">
    <source>
        <dbReference type="SMART" id="SM00014"/>
    </source>
</evidence>
<evidence type="ECO:0000256" key="1">
    <source>
        <dbReference type="ARBA" id="ARBA00004651"/>
    </source>
</evidence>
<dbReference type="AlphaFoldDB" id="A0A1W1CGE1"/>
<evidence type="ECO:0000256" key="2">
    <source>
        <dbReference type="ARBA" id="ARBA00022475"/>
    </source>
</evidence>